<dbReference type="Pfam" id="PF06087">
    <property type="entry name" value="Tyr-DNA_phospho"/>
    <property type="match status" value="1"/>
</dbReference>
<dbReference type="AlphaFoldDB" id="A0AA38S2R3"/>
<evidence type="ECO:0000256" key="4">
    <source>
        <dbReference type="SAM" id="MobiDB-lite"/>
    </source>
</evidence>
<dbReference type="SUPFAM" id="SSF56024">
    <property type="entry name" value="Phospholipase D/nuclease"/>
    <property type="match status" value="2"/>
</dbReference>
<dbReference type="GO" id="GO:0017005">
    <property type="term" value="F:3'-tyrosyl-DNA phosphodiesterase activity"/>
    <property type="evidence" value="ECO:0007669"/>
    <property type="project" value="TreeGrafter"/>
</dbReference>
<evidence type="ECO:0000313" key="5">
    <source>
        <dbReference type="EMBL" id="KAJ9165522.1"/>
    </source>
</evidence>
<feature type="compositionally biased region" description="Basic and acidic residues" evidence="4">
    <location>
        <begin position="84"/>
        <end position="96"/>
    </location>
</feature>
<dbReference type="Proteomes" id="UP001174691">
    <property type="component" value="Unassembled WGS sequence"/>
</dbReference>
<evidence type="ECO:0000256" key="1">
    <source>
        <dbReference type="PIRSR" id="PIRSR610347-1"/>
    </source>
</evidence>
<dbReference type="GO" id="GO:0006281">
    <property type="term" value="P:DNA repair"/>
    <property type="evidence" value="ECO:0007669"/>
    <property type="project" value="InterPro"/>
</dbReference>
<feature type="compositionally biased region" description="Low complexity" evidence="4">
    <location>
        <begin position="174"/>
        <end position="194"/>
    </location>
</feature>
<keyword evidence="6" id="KW-1185">Reference proteome</keyword>
<feature type="compositionally biased region" description="Polar residues" evidence="4">
    <location>
        <begin position="195"/>
        <end position="207"/>
    </location>
</feature>
<reference evidence="5" key="1">
    <citation type="submission" date="2022-07" db="EMBL/GenBank/DDBJ databases">
        <title>Fungi with potential for degradation of polypropylene.</title>
        <authorList>
            <person name="Gostincar C."/>
        </authorList>
    </citation>
    <scope>NUCLEOTIDE SEQUENCE</scope>
    <source>
        <strain evidence="5">EXF-13287</strain>
    </source>
</reference>
<feature type="region of interest" description="Disordered" evidence="4">
    <location>
        <begin position="54"/>
        <end position="118"/>
    </location>
</feature>
<dbReference type="Gene3D" id="3.30.870.10">
    <property type="entry name" value="Endonuclease Chain A"/>
    <property type="match status" value="2"/>
</dbReference>
<comment type="caution">
    <text evidence="5">The sequence shown here is derived from an EMBL/GenBank/DDBJ whole genome shotgun (WGS) entry which is preliminary data.</text>
</comment>
<accession>A0AA38S2R3</accession>
<dbReference type="PANTHER" id="PTHR12415:SF4">
    <property type="entry name" value="TYROSYL-DNA PHOSPHODIESTERASE DOMAIN-CONTAINING PROTEIN"/>
    <property type="match status" value="1"/>
</dbReference>
<dbReference type="PANTHER" id="PTHR12415">
    <property type="entry name" value="TYROSYL-DNA PHOSPHODIESTERASE 1"/>
    <property type="match status" value="1"/>
</dbReference>
<proteinExistence type="predicted"/>
<evidence type="ECO:0000313" key="6">
    <source>
        <dbReference type="Proteomes" id="UP001174691"/>
    </source>
</evidence>
<dbReference type="GO" id="GO:0003690">
    <property type="term" value="F:double-stranded DNA binding"/>
    <property type="evidence" value="ECO:0007669"/>
    <property type="project" value="TreeGrafter"/>
</dbReference>
<dbReference type="GO" id="GO:0003697">
    <property type="term" value="F:single-stranded DNA binding"/>
    <property type="evidence" value="ECO:0007669"/>
    <property type="project" value="TreeGrafter"/>
</dbReference>
<dbReference type="CDD" id="cd09122">
    <property type="entry name" value="PLDc_Tdp1_1"/>
    <property type="match status" value="1"/>
</dbReference>
<feature type="site" description="Interaction with DNA" evidence="3">
    <location>
        <position position="590"/>
    </location>
</feature>
<feature type="active site" description="Proton donor/acceptor" evidence="1">
    <location>
        <position position="556"/>
    </location>
</feature>
<feature type="compositionally biased region" description="Basic and acidic residues" evidence="4">
    <location>
        <begin position="145"/>
        <end position="157"/>
    </location>
</feature>
<feature type="binding site" evidence="2">
    <location>
        <position position="558"/>
    </location>
    <ligand>
        <name>substrate</name>
    </ligand>
</feature>
<evidence type="ECO:0000256" key="3">
    <source>
        <dbReference type="PIRSR" id="PIRSR610347-3"/>
    </source>
</evidence>
<feature type="active site" description="Nucleophile" evidence="1">
    <location>
        <position position="314"/>
    </location>
</feature>
<name>A0AA38S2R3_9PEZI</name>
<feature type="compositionally biased region" description="Low complexity" evidence="4">
    <location>
        <begin position="97"/>
        <end position="108"/>
    </location>
</feature>
<sequence>MAERWAEEFNGDDDEDEALRLAIAMSLGKDSEKKFTPKKQPVLVDLTQDDIETASEASSPGLQVVGEVKPAVPKMEPIVQNLTNDDKKNDPRDDQKLPSAEPASALAPGSNGLSLLGLDRAKMERERLARIQKRMAAEEGLSGRGDSKRMRMNDENRPPLVTAGKQNVLKGDQAKVAPSSSASSSTQMQASSFAPRNTTEVSEQQRNAGVKREHNSLPFAKGVVKKTWARGQPSLGDDIRLEEVLQKDELEMALISSFQWDQDWMLNKFDLRKTRLILVSTGGDEAENEALRASVPASRIQFCFPPMNGPGNMHSKLQILKFATYLRIAVPTGNFVPYDWGETGVMENMVFVIDLPKIKDAAKQAANKLTPFGEDLTYFLTAQGVDDELIRSLAKYDFSETARYGFVHSIAGSHADDSWRRTGYCGLGRTVNGLGLSTNATIDVDVVTSSLGAVTYDFLQMIYNACQGDSGLREYEFRTAPKSKKSADGASVSQRLEVLRSHVRVYFPSEKTIEQSLGGKNNAGTIYFQSRWWNQTTFPKSVLRDCRSRRAGMLMHNKVIYVRRHLGTVSETSASGRIAGFAYVGSANLSESAWGRLVKDKASGKPKLTCRNWECGVVIPVLRGTAARGCGSIDRQAQGGAVLGLFDGCVPVPMQTPGAPYVDTSSSNDGSSSLSFGGLGKVLLRPWCLG</sequence>
<gene>
    <name evidence="5" type="ORF">NKR19_g351</name>
</gene>
<protein>
    <submittedName>
        <fullName evidence="5">Tyrosyl-DNA phosphodiesterase domain-containing protein</fullName>
    </submittedName>
</protein>
<dbReference type="GO" id="GO:0005634">
    <property type="term" value="C:nucleus"/>
    <property type="evidence" value="ECO:0007669"/>
    <property type="project" value="InterPro"/>
</dbReference>
<evidence type="ECO:0000256" key="2">
    <source>
        <dbReference type="PIRSR" id="PIRSR610347-2"/>
    </source>
</evidence>
<organism evidence="5 6">
    <name type="scientific">Coniochaeta hoffmannii</name>
    <dbReference type="NCBI Taxonomy" id="91930"/>
    <lineage>
        <taxon>Eukaryota</taxon>
        <taxon>Fungi</taxon>
        <taxon>Dikarya</taxon>
        <taxon>Ascomycota</taxon>
        <taxon>Pezizomycotina</taxon>
        <taxon>Sordariomycetes</taxon>
        <taxon>Sordariomycetidae</taxon>
        <taxon>Coniochaetales</taxon>
        <taxon>Coniochaetaceae</taxon>
        <taxon>Coniochaeta</taxon>
    </lineage>
</organism>
<dbReference type="EMBL" id="JANBVN010000003">
    <property type="protein sequence ID" value="KAJ9165522.1"/>
    <property type="molecule type" value="Genomic_DNA"/>
</dbReference>
<dbReference type="InterPro" id="IPR010347">
    <property type="entry name" value="Tdp1"/>
</dbReference>
<feature type="binding site" evidence="2">
    <location>
        <position position="316"/>
    </location>
    <ligand>
        <name>substrate</name>
    </ligand>
</feature>
<feature type="region of interest" description="Disordered" evidence="4">
    <location>
        <begin position="133"/>
        <end position="216"/>
    </location>
</feature>